<dbReference type="EMBL" id="CP061799">
    <property type="protein sequence ID" value="QTA79726.1"/>
    <property type="molecule type" value="Genomic_DNA"/>
</dbReference>
<reference evidence="1" key="1">
    <citation type="journal article" date="2021" name="Microb. Physiol.">
        <title>Proteogenomic Insights into the Physiology of Marine, Sulfate-Reducing, Filamentous Desulfonema limicola and Desulfonema magnum.</title>
        <authorList>
            <person name="Schnaars V."/>
            <person name="Wohlbrand L."/>
            <person name="Scheve S."/>
            <person name="Hinrichs C."/>
            <person name="Reinhardt R."/>
            <person name="Rabus R."/>
        </authorList>
    </citation>
    <scope>NUCLEOTIDE SEQUENCE</scope>
    <source>
        <strain evidence="1">5ac10</strain>
    </source>
</reference>
<dbReference type="GO" id="GO:0004521">
    <property type="term" value="F:RNA endonuclease activity"/>
    <property type="evidence" value="ECO:0007669"/>
    <property type="project" value="InterPro"/>
</dbReference>
<organism evidence="1 2">
    <name type="scientific">Desulfonema limicola</name>
    <dbReference type="NCBI Taxonomy" id="45656"/>
    <lineage>
        <taxon>Bacteria</taxon>
        <taxon>Pseudomonadati</taxon>
        <taxon>Thermodesulfobacteriota</taxon>
        <taxon>Desulfobacteria</taxon>
        <taxon>Desulfobacterales</taxon>
        <taxon>Desulfococcaceae</taxon>
        <taxon>Desulfonema</taxon>
    </lineage>
</organism>
<dbReference type="KEGG" id="dli:dnl_20030"/>
<name>A0A975B6I8_9BACT</name>
<dbReference type="InterPro" id="IPR029060">
    <property type="entry name" value="PIN-like_dom_sf"/>
</dbReference>
<gene>
    <name evidence="1" type="ORF">dnl_20030</name>
</gene>
<dbReference type="GO" id="GO:0016075">
    <property type="term" value="P:rRNA catabolic process"/>
    <property type="evidence" value="ECO:0007669"/>
    <property type="project" value="TreeGrafter"/>
</dbReference>
<dbReference type="PANTHER" id="PTHR42188">
    <property type="entry name" value="23S RRNA-SPECIFIC ENDONUCLEASE VAPC20"/>
    <property type="match status" value="1"/>
</dbReference>
<dbReference type="RefSeq" id="WP_207691443.1">
    <property type="nucleotide sequence ID" value="NZ_CP061799.1"/>
</dbReference>
<accession>A0A975B6I8</accession>
<dbReference type="PANTHER" id="PTHR42188:SF1">
    <property type="entry name" value="23S RRNA-SPECIFIC ENDONUCLEASE VAPC20"/>
    <property type="match status" value="1"/>
</dbReference>
<dbReference type="Gene3D" id="3.40.50.1010">
    <property type="entry name" value="5'-nuclease"/>
    <property type="match status" value="1"/>
</dbReference>
<dbReference type="InterPro" id="IPR039018">
    <property type="entry name" value="VapC20-like"/>
</dbReference>
<dbReference type="AlphaFoldDB" id="A0A975B6I8"/>
<evidence type="ECO:0000313" key="1">
    <source>
        <dbReference type="EMBL" id="QTA79726.1"/>
    </source>
</evidence>
<protein>
    <submittedName>
        <fullName evidence="1">PIN domain-containing protein</fullName>
    </submittedName>
</protein>
<dbReference type="SUPFAM" id="SSF88723">
    <property type="entry name" value="PIN domain-like"/>
    <property type="match status" value="1"/>
</dbReference>
<evidence type="ECO:0000313" key="2">
    <source>
        <dbReference type="Proteomes" id="UP000663720"/>
    </source>
</evidence>
<proteinExistence type="predicted"/>
<keyword evidence="2" id="KW-1185">Reference proteome</keyword>
<sequence length="98" mass="11489">MIFTDTGAWIALLDKSDRYHDAAVRIYSRLKQEKEKFLTTDYIIDETVTRLRYDAAHDIAVQFLELIDIAEKSGILKIIRIDEKIKECQTERLELKSV</sequence>
<dbReference type="Proteomes" id="UP000663720">
    <property type="component" value="Chromosome"/>
</dbReference>